<evidence type="ECO:0000313" key="3">
    <source>
        <dbReference type="Proteomes" id="UP001205105"/>
    </source>
</evidence>
<organism evidence="2 3">
    <name type="scientific">Chlorella ohadii</name>
    <dbReference type="NCBI Taxonomy" id="2649997"/>
    <lineage>
        <taxon>Eukaryota</taxon>
        <taxon>Viridiplantae</taxon>
        <taxon>Chlorophyta</taxon>
        <taxon>core chlorophytes</taxon>
        <taxon>Trebouxiophyceae</taxon>
        <taxon>Chlorellales</taxon>
        <taxon>Chlorellaceae</taxon>
        <taxon>Chlorella clade</taxon>
        <taxon>Chlorella</taxon>
    </lineage>
</organism>
<protein>
    <submittedName>
        <fullName evidence="2">Uncharacterized protein</fullName>
    </submittedName>
</protein>
<keyword evidence="3" id="KW-1185">Reference proteome</keyword>
<dbReference type="AlphaFoldDB" id="A0AAD5DY38"/>
<sequence length="68" mass="7682">MKPVPSPTSEEQDSQELNAFEDDATDILEAANQVQLNDRREQPPKVDADFFNRFDDDADEGDMRPAQA</sequence>
<proteinExistence type="predicted"/>
<evidence type="ECO:0000313" key="2">
    <source>
        <dbReference type="EMBL" id="KAI7842489.1"/>
    </source>
</evidence>
<dbReference type="Proteomes" id="UP001205105">
    <property type="component" value="Unassembled WGS sequence"/>
</dbReference>
<gene>
    <name evidence="2" type="ORF">COHA_003843</name>
</gene>
<name>A0AAD5DY38_9CHLO</name>
<dbReference type="EMBL" id="JADXDR010000052">
    <property type="protein sequence ID" value="KAI7842489.1"/>
    <property type="molecule type" value="Genomic_DNA"/>
</dbReference>
<evidence type="ECO:0000256" key="1">
    <source>
        <dbReference type="SAM" id="MobiDB-lite"/>
    </source>
</evidence>
<reference evidence="2" key="1">
    <citation type="submission" date="2020-11" db="EMBL/GenBank/DDBJ databases">
        <title>Chlorella ohadii genome sequencing and assembly.</title>
        <authorList>
            <person name="Murik O."/>
            <person name="Treves H."/>
            <person name="Kedem I."/>
            <person name="Shotland Y."/>
            <person name="Kaplan A."/>
        </authorList>
    </citation>
    <scope>NUCLEOTIDE SEQUENCE</scope>
    <source>
        <strain evidence="2">1</strain>
    </source>
</reference>
<feature type="compositionally biased region" description="Basic and acidic residues" evidence="1">
    <location>
        <begin position="37"/>
        <end position="55"/>
    </location>
</feature>
<accession>A0AAD5DY38</accession>
<comment type="caution">
    <text evidence="2">The sequence shown here is derived from an EMBL/GenBank/DDBJ whole genome shotgun (WGS) entry which is preliminary data.</text>
</comment>
<feature type="region of interest" description="Disordered" evidence="1">
    <location>
        <begin position="33"/>
        <end position="68"/>
    </location>
</feature>